<dbReference type="GO" id="GO:0004553">
    <property type="term" value="F:hydrolase activity, hydrolyzing O-glycosyl compounds"/>
    <property type="evidence" value="ECO:0007669"/>
    <property type="project" value="InterPro"/>
</dbReference>
<dbReference type="InterPro" id="IPR013320">
    <property type="entry name" value="ConA-like_dom_sf"/>
</dbReference>
<dbReference type="PROSITE" id="PS51257">
    <property type="entry name" value="PROKAR_LIPOPROTEIN"/>
    <property type="match status" value="1"/>
</dbReference>
<dbReference type="Proteomes" id="UP000240708">
    <property type="component" value="Unassembled WGS sequence"/>
</dbReference>
<evidence type="ECO:0000313" key="3">
    <source>
        <dbReference type="EMBL" id="PSL07155.1"/>
    </source>
</evidence>
<dbReference type="PROSITE" id="PS51762">
    <property type="entry name" value="GH16_2"/>
    <property type="match status" value="1"/>
</dbReference>
<sequence>MKKFNVTFLLLTAIGISCNPINKIPENEIAVPEGYELVWHDEFDIDGKPDQKFWSYEVGLKRNHELQYYLSKNANIKNGVLVIEGKQEKVKNRAFDPTSNDWRKNQEFAQYSSASINTKGKMSFKYGILEVSAKIDTALGMWPAIWTLGISHNWPANGEIDMMEYYLVNGEGTLLANAAWASSDKRAAWDEAKIPIRKFIERDPEWTEKFHVWKMDWTQDYIRLYLDDELLNEVNLTSTINPDGFNPFQQPHYILLNLAIGSNGGDPKSTLFPKKYEVDYVRVFQKKS</sequence>
<gene>
    <name evidence="3" type="ORF">CLV48_10184</name>
</gene>
<proteinExistence type="inferred from homology"/>
<dbReference type="Gene3D" id="2.60.120.200">
    <property type="match status" value="1"/>
</dbReference>
<protein>
    <submittedName>
        <fullName evidence="3">Glycosyl hydrolase family 16</fullName>
    </submittedName>
</protein>
<dbReference type="RefSeq" id="WP_106565282.1">
    <property type="nucleotide sequence ID" value="NZ_JAUVYL010000080.1"/>
</dbReference>
<dbReference type="InterPro" id="IPR050546">
    <property type="entry name" value="Glycosyl_Hydrlase_16"/>
</dbReference>
<dbReference type="AlphaFoldDB" id="A0A2P8ECF8"/>
<dbReference type="EMBL" id="PYGF01000001">
    <property type="protein sequence ID" value="PSL07155.1"/>
    <property type="molecule type" value="Genomic_DNA"/>
</dbReference>
<dbReference type="PANTHER" id="PTHR10963:SF55">
    <property type="entry name" value="GLYCOSIDE HYDROLASE FAMILY 16 PROTEIN"/>
    <property type="match status" value="1"/>
</dbReference>
<evidence type="ECO:0000259" key="2">
    <source>
        <dbReference type="PROSITE" id="PS51762"/>
    </source>
</evidence>
<keyword evidence="3" id="KW-0378">Hydrolase</keyword>
<evidence type="ECO:0000313" key="4">
    <source>
        <dbReference type="Proteomes" id="UP000240708"/>
    </source>
</evidence>
<name>A0A2P8ECF8_9BACT</name>
<dbReference type="CDD" id="cd08023">
    <property type="entry name" value="GH16_laminarinase_like"/>
    <property type="match status" value="1"/>
</dbReference>
<dbReference type="PANTHER" id="PTHR10963">
    <property type="entry name" value="GLYCOSYL HYDROLASE-RELATED"/>
    <property type="match status" value="1"/>
</dbReference>
<comment type="similarity">
    <text evidence="1">Belongs to the glycosyl hydrolase 16 family.</text>
</comment>
<evidence type="ECO:0000256" key="1">
    <source>
        <dbReference type="ARBA" id="ARBA00006865"/>
    </source>
</evidence>
<keyword evidence="4" id="KW-1185">Reference proteome</keyword>
<dbReference type="InterPro" id="IPR000757">
    <property type="entry name" value="Beta-glucanase-like"/>
</dbReference>
<dbReference type="SUPFAM" id="SSF49899">
    <property type="entry name" value="Concanavalin A-like lectins/glucanases"/>
    <property type="match status" value="1"/>
</dbReference>
<dbReference type="GO" id="GO:0005975">
    <property type="term" value="P:carbohydrate metabolic process"/>
    <property type="evidence" value="ECO:0007669"/>
    <property type="project" value="InterPro"/>
</dbReference>
<accession>A0A2P8ECF8</accession>
<dbReference type="OrthoDB" id="9776255at2"/>
<feature type="domain" description="GH16" evidence="2">
    <location>
        <begin position="24"/>
        <end position="288"/>
    </location>
</feature>
<dbReference type="Pfam" id="PF00722">
    <property type="entry name" value="Glyco_hydro_16"/>
    <property type="match status" value="1"/>
</dbReference>
<organism evidence="3 4">
    <name type="scientific">Cecembia rubra</name>
    <dbReference type="NCBI Taxonomy" id="1485585"/>
    <lineage>
        <taxon>Bacteria</taxon>
        <taxon>Pseudomonadati</taxon>
        <taxon>Bacteroidota</taxon>
        <taxon>Cytophagia</taxon>
        <taxon>Cytophagales</taxon>
        <taxon>Cyclobacteriaceae</taxon>
        <taxon>Cecembia</taxon>
    </lineage>
</organism>
<reference evidence="3 4" key="1">
    <citation type="submission" date="2018-03" db="EMBL/GenBank/DDBJ databases">
        <title>Genomic Encyclopedia of Archaeal and Bacterial Type Strains, Phase II (KMG-II): from individual species to whole genera.</title>
        <authorList>
            <person name="Goeker M."/>
        </authorList>
    </citation>
    <scope>NUCLEOTIDE SEQUENCE [LARGE SCALE GENOMIC DNA]</scope>
    <source>
        <strain evidence="3 4">DSM 28057</strain>
    </source>
</reference>
<comment type="caution">
    <text evidence="3">The sequence shown here is derived from an EMBL/GenBank/DDBJ whole genome shotgun (WGS) entry which is preliminary data.</text>
</comment>